<evidence type="ECO:0000256" key="5">
    <source>
        <dbReference type="SAM" id="MobiDB-lite"/>
    </source>
</evidence>
<evidence type="ECO:0000256" key="2">
    <source>
        <dbReference type="ARBA" id="ARBA00022771"/>
    </source>
</evidence>
<feature type="compositionally biased region" description="Basic and acidic residues" evidence="5">
    <location>
        <begin position="1"/>
        <end position="20"/>
    </location>
</feature>
<dbReference type="Proteomes" id="UP001141552">
    <property type="component" value="Unassembled WGS sequence"/>
</dbReference>
<evidence type="ECO:0000259" key="6">
    <source>
        <dbReference type="PROSITE" id="PS50808"/>
    </source>
</evidence>
<gene>
    <name evidence="7" type="ORF">Tsubulata_016599</name>
</gene>
<comment type="caution">
    <text evidence="7">The sequence shown here is derived from an EMBL/GenBank/DDBJ whole genome shotgun (WGS) entry which is preliminary data.</text>
</comment>
<evidence type="ECO:0000256" key="4">
    <source>
        <dbReference type="PROSITE-ProRule" id="PRU00027"/>
    </source>
</evidence>
<dbReference type="InterPro" id="IPR036236">
    <property type="entry name" value="Znf_C2H2_sf"/>
</dbReference>
<feature type="region of interest" description="Disordered" evidence="5">
    <location>
        <begin position="1"/>
        <end position="33"/>
    </location>
</feature>
<dbReference type="GO" id="GO:0008270">
    <property type="term" value="F:zinc ion binding"/>
    <property type="evidence" value="ECO:0007669"/>
    <property type="project" value="UniProtKB-KW"/>
</dbReference>
<dbReference type="GO" id="GO:1990837">
    <property type="term" value="F:sequence-specific double-stranded DNA binding"/>
    <property type="evidence" value="ECO:0007669"/>
    <property type="project" value="TreeGrafter"/>
</dbReference>
<dbReference type="OrthoDB" id="812756at2759"/>
<reference evidence="7" key="1">
    <citation type="submission" date="2022-02" db="EMBL/GenBank/DDBJ databases">
        <authorList>
            <person name="Henning P.M."/>
            <person name="McCubbin A.G."/>
            <person name="Shore J.S."/>
        </authorList>
    </citation>
    <scope>NUCLEOTIDE SEQUENCE</scope>
    <source>
        <strain evidence="7">F60SS</strain>
        <tissue evidence="7">Leaves</tissue>
    </source>
</reference>
<evidence type="ECO:0000313" key="7">
    <source>
        <dbReference type="EMBL" id="KAJ4843685.1"/>
    </source>
</evidence>
<dbReference type="PANTHER" id="PTHR34396">
    <property type="entry name" value="OS03G0264950 PROTEIN-RELATED"/>
    <property type="match status" value="1"/>
</dbReference>
<dbReference type="AlphaFoldDB" id="A0A9Q0G5A2"/>
<evidence type="ECO:0000256" key="1">
    <source>
        <dbReference type="ARBA" id="ARBA00022723"/>
    </source>
</evidence>
<keyword evidence="8" id="KW-1185">Reference proteome</keyword>
<dbReference type="Pfam" id="PF02892">
    <property type="entry name" value="zf-BED"/>
    <property type="match status" value="1"/>
</dbReference>
<keyword evidence="1" id="KW-0479">Metal-binding</keyword>
<dbReference type="SMART" id="SM00614">
    <property type="entry name" value="ZnF_BED"/>
    <property type="match status" value="2"/>
</dbReference>
<feature type="domain" description="BED-type" evidence="6">
    <location>
        <begin position="202"/>
        <end position="257"/>
    </location>
</feature>
<name>A0A9Q0G5A2_9ROSI</name>
<keyword evidence="2 4" id="KW-0863">Zinc-finger</keyword>
<dbReference type="InterPro" id="IPR003656">
    <property type="entry name" value="Znf_BED"/>
</dbReference>
<organism evidence="7 8">
    <name type="scientific">Turnera subulata</name>
    <dbReference type="NCBI Taxonomy" id="218843"/>
    <lineage>
        <taxon>Eukaryota</taxon>
        <taxon>Viridiplantae</taxon>
        <taxon>Streptophyta</taxon>
        <taxon>Embryophyta</taxon>
        <taxon>Tracheophyta</taxon>
        <taxon>Spermatophyta</taxon>
        <taxon>Magnoliopsida</taxon>
        <taxon>eudicotyledons</taxon>
        <taxon>Gunneridae</taxon>
        <taxon>Pentapetalae</taxon>
        <taxon>rosids</taxon>
        <taxon>fabids</taxon>
        <taxon>Malpighiales</taxon>
        <taxon>Passifloraceae</taxon>
        <taxon>Turnera</taxon>
    </lineage>
</organism>
<feature type="domain" description="BED-type" evidence="6">
    <location>
        <begin position="123"/>
        <end position="178"/>
    </location>
</feature>
<dbReference type="PANTHER" id="PTHR34396:SF25">
    <property type="entry name" value="BOUNDARY ELEMENT ASSOCIATED FACTOR"/>
    <property type="match status" value="1"/>
</dbReference>
<evidence type="ECO:0000256" key="3">
    <source>
        <dbReference type="ARBA" id="ARBA00022833"/>
    </source>
</evidence>
<accession>A0A9Q0G5A2</accession>
<reference evidence="7" key="2">
    <citation type="journal article" date="2023" name="Plants (Basel)">
        <title>Annotation of the Turnera subulata (Passifloraceae) Draft Genome Reveals the S-Locus Evolved after the Divergence of Turneroideae from Passifloroideae in a Stepwise Manner.</title>
        <authorList>
            <person name="Henning P.M."/>
            <person name="Roalson E.H."/>
            <person name="Mir W."/>
            <person name="McCubbin A.G."/>
            <person name="Shore J.S."/>
        </authorList>
    </citation>
    <scope>NUCLEOTIDE SEQUENCE</scope>
    <source>
        <strain evidence="7">F60SS</strain>
    </source>
</reference>
<dbReference type="EMBL" id="JAKUCV010002183">
    <property type="protein sequence ID" value="KAJ4843685.1"/>
    <property type="molecule type" value="Genomic_DNA"/>
</dbReference>
<dbReference type="InterPro" id="IPR053031">
    <property type="entry name" value="Cuticle_assoc_protein"/>
</dbReference>
<dbReference type="PROSITE" id="PS50808">
    <property type="entry name" value="ZF_BED"/>
    <property type="match status" value="2"/>
</dbReference>
<proteinExistence type="predicted"/>
<protein>
    <recommendedName>
        <fullName evidence="6">BED-type domain-containing protein</fullName>
    </recommendedName>
</protein>
<dbReference type="SUPFAM" id="SSF57667">
    <property type="entry name" value="beta-beta-alpha zinc fingers"/>
    <property type="match status" value="2"/>
</dbReference>
<evidence type="ECO:0000313" key="8">
    <source>
        <dbReference type="Proteomes" id="UP001141552"/>
    </source>
</evidence>
<keyword evidence="3" id="KW-0862">Zinc</keyword>
<dbReference type="GO" id="GO:0005634">
    <property type="term" value="C:nucleus"/>
    <property type="evidence" value="ECO:0007669"/>
    <property type="project" value="TreeGrafter"/>
</dbReference>
<sequence length="273" mass="29833">MKGKRTKEATELTKHGDDRGNGSSHRPPHLVQTQSRVFVVQTAVARRDEGGNGGGVMALLMSIMPTQPATLLNDVSNPADSPMEESVNSYTPVQIDGSHSPVEVNSYRPREIAQGSVPNSNGKTRSVVWNYFTKKEVNGEVKAECNNCKVLLAGKSTNGTSTLHAHCRRCLKREAPPTKLLPPTQAVEMNASPLESDEGQAVTISSVWNHFTKKNLNGEVKAECNSCKMLLGAKSANGTSSLHAHFKRCQKRKPTKSGQKLMTNYFSKWQGKF</sequence>
<dbReference type="GO" id="GO:0006357">
    <property type="term" value="P:regulation of transcription by RNA polymerase II"/>
    <property type="evidence" value="ECO:0007669"/>
    <property type="project" value="TreeGrafter"/>
</dbReference>